<feature type="transmembrane region" description="Helical" evidence="3">
    <location>
        <begin position="61"/>
        <end position="80"/>
    </location>
</feature>
<evidence type="ECO:0000256" key="1">
    <source>
        <dbReference type="ARBA" id="ARBA00004687"/>
    </source>
</evidence>
<dbReference type="PANTHER" id="PTHR15231">
    <property type="entry name" value="PHOSPHATIDYLINOSITOL N-ACETYLGLUCOSAMINYLTRANSFERASE SUBUNIT H"/>
    <property type="match status" value="1"/>
</dbReference>
<evidence type="ECO:0000256" key="3">
    <source>
        <dbReference type="SAM" id="Phobius"/>
    </source>
</evidence>
<dbReference type="PANTHER" id="PTHR15231:SF1">
    <property type="entry name" value="PHOSPHATIDYLINOSITOL N-ACETYLGLUCOSAMINYLTRANSFERASE SUBUNIT H"/>
    <property type="match status" value="1"/>
</dbReference>
<sequence>MDSNKQFYKLRGLELQIKTFSDEFSSIELIDKKKIFNNFDLFAFLFFVLASMYVYLYVEKLSSVVIVLFLCSLPASFVVIDKRNYTLKEEMLILENHGLQINRYKRKNEPFKSVFISWDQIEDVLINEGINFYKYFYYVAIVVREKDGSKSVVIPFETFNAKIEILMEIWKDLRCKIGLS</sequence>
<comment type="caution">
    <text evidence="5">The sequence shown here is derived from an EMBL/GenBank/DDBJ whole genome shotgun (WGS) entry which is preliminary data.</text>
</comment>
<dbReference type="InterPro" id="IPR019328">
    <property type="entry name" value="PIGH-H_dom"/>
</dbReference>
<feature type="transmembrane region" description="Helical" evidence="3">
    <location>
        <begin position="35"/>
        <end position="55"/>
    </location>
</feature>
<accession>A0ABV2ASA6</accession>
<keyword evidence="6" id="KW-1185">Reference proteome</keyword>
<feature type="domain" description="Phosphatidylinositol N-acetylglucosaminyltransferase subunit H conserved" evidence="4">
    <location>
        <begin position="91"/>
        <end position="156"/>
    </location>
</feature>
<comment type="similarity">
    <text evidence="2">Belongs to the PIGH family.</text>
</comment>
<reference evidence="5 6" key="1">
    <citation type="journal article" date="2024" name="BMC Biol.">
        <title>Comparative genomics of Ascetosporea gives new insight into the evolutionary basis for animal parasitism in Rhizaria.</title>
        <authorList>
            <person name="Hiltunen Thoren M."/>
            <person name="Onut-Brannstrom I."/>
            <person name="Alfjorden A."/>
            <person name="Peckova H."/>
            <person name="Swords F."/>
            <person name="Hooper C."/>
            <person name="Holzer A.S."/>
            <person name="Bass D."/>
            <person name="Burki F."/>
        </authorList>
    </citation>
    <scope>NUCLEOTIDE SEQUENCE [LARGE SCALE GENOMIC DNA]</scope>
    <source>
        <strain evidence="5">20-A016</strain>
    </source>
</reference>
<keyword evidence="3" id="KW-1133">Transmembrane helix</keyword>
<evidence type="ECO:0000259" key="4">
    <source>
        <dbReference type="Pfam" id="PF10181"/>
    </source>
</evidence>
<evidence type="ECO:0000313" key="5">
    <source>
        <dbReference type="EMBL" id="MES1922331.1"/>
    </source>
</evidence>
<protein>
    <recommendedName>
        <fullName evidence="4">Phosphatidylinositol N-acetylglucosaminyltransferase subunit H conserved domain-containing protein</fullName>
    </recommendedName>
</protein>
<keyword evidence="3" id="KW-0812">Transmembrane</keyword>
<keyword evidence="3" id="KW-0472">Membrane</keyword>
<comment type="pathway">
    <text evidence="1">Glycolipid biosynthesis; glycosylphosphatidylinositol-anchor biosynthesis.</text>
</comment>
<dbReference type="EMBL" id="JBDODL010002601">
    <property type="protein sequence ID" value="MES1922331.1"/>
    <property type="molecule type" value="Genomic_DNA"/>
</dbReference>
<proteinExistence type="inferred from homology"/>
<organism evidence="5 6">
    <name type="scientific">Bonamia ostreae</name>
    <dbReference type="NCBI Taxonomy" id="126728"/>
    <lineage>
        <taxon>Eukaryota</taxon>
        <taxon>Sar</taxon>
        <taxon>Rhizaria</taxon>
        <taxon>Endomyxa</taxon>
        <taxon>Ascetosporea</taxon>
        <taxon>Haplosporida</taxon>
        <taxon>Bonamia</taxon>
    </lineage>
</organism>
<evidence type="ECO:0000313" key="6">
    <source>
        <dbReference type="Proteomes" id="UP001439008"/>
    </source>
</evidence>
<dbReference type="Pfam" id="PF10181">
    <property type="entry name" value="PIG-H"/>
    <property type="match status" value="1"/>
</dbReference>
<name>A0ABV2ASA6_9EUKA</name>
<dbReference type="InterPro" id="IPR044215">
    <property type="entry name" value="PIG-H"/>
</dbReference>
<gene>
    <name evidence="5" type="ORF">MHBO_003839</name>
</gene>
<evidence type="ECO:0000256" key="2">
    <source>
        <dbReference type="ARBA" id="ARBA00009610"/>
    </source>
</evidence>
<dbReference type="Proteomes" id="UP001439008">
    <property type="component" value="Unassembled WGS sequence"/>
</dbReference>